<evidence type="ECO:0000259" key="3">
    <source>
        <dbReference type="SMART" id="SM00853"/>
    </source>
</evidence>
<dbReference type="InterPro" id="IPR042121">
    <property type="entry name" value="MutL_C_regsub"/>
</dbReference>
<sequence length="719" mass="80001">MYRYALAVHQQLLEISLSEGGLSRLIVKDNGTGISEHDALLICRRNVTSKISSIDDLSSLATFGFRGEALNSIASLCSAFYILTRQEASEVGFKYKFNASTQTMEKIHTLPLDKGTTIIAEGLFNMLPVRLLEMKKNIHKEMNMLTRLIESYLLSRPSLGISCSQLAPSATKSAVSLFSIPQDHGRSLDHVIGVIFGTDVFSNLIPIEISVELVEDYFPLFFSKEQISSIPPVTMKGYFINPFSLLKKQCEDFKLREYFFINRRPCLFPPVFSKRLTRLLRDDFNVFVKPFFILFLELCPLLVDVNFTPDKRTVSITNENYIYDMLTLQLKDKFLSLSYPITEVSCASSKPQGVFPKCASQNILSFFHSGESIMPPSEPGNKQSSILEGNMEGKEPFQDSGIFSNRLLACSLEANKKTSMHVEGAKEIATPFVKATNGGIFATTNGFPLEDQTNSPFQAVSNPIKASHTGVLNTSSVERSEISTLMTSKSSSEDSSISDMKCVYILTKEDFLHMDVVGQFNHGFILCSISKAENEKLLYICDQHACDEKFNYEAIKSSLKMGSATAAPHQKLLSPISLSLSPMEGLVLTKYQKELESLGFTFLIASSGNNLDPVVLWTGMPSLPFPPSTEDIHELLEQLSDNTIDAGVASKITFSDRMKKFAATKACRSSVMIGTPLNKKQMTKIVRNLSTLDQPWVRIELSAWKAHGEAVKEISLQKQ</sequence>
<keyword evidence="6" id="KW-1185">Reference proteome</keyword>
<dbReference type="InterPro" id="IPR020568">
    <property type="entry name" value="Ribosomal_Su5_D2-typ_SF"/>
</dbReference>
<dbReference type="GO" id="GO:0140664">
    <property type="term" value="F:ATP-dependent DNA damage sensor activity"/>
    <property type="evidence" value="ECO:0007669"/>
    <property type="project" value="InterPro"/>
</dbReference>
<evidence type="ECO:0000259" key="4">
    <source>
        <dbReference type="SMART" id="SM01340"/>
    </source>
</evidence>
<dbReference type="VEuPathDB" id="MicrosporidiaDB:DI09_85p80"/>
<dbReference type="Proteomes" id="UP000029725">
    <property type="component" value="Unassembled WGS sequence"/>
</dbReference>
<comment type="caution">
    <text evidence="5">The sequence shown here is derived from an EMBL/GenBank/DDBJ whole genome shotgun (WGS) entry which is preliminary data.</text>
</comment>
<dbReference type="SUPFAM" id="SSF118116">
    <property type="entry name" value="DNA mismatch repair protein MutL"/>
    <property type="match status" value="1"/>
</dbReference>
<dbReference type="SMART" id="SM00853">
    <property type="entry name" value="MutL_C"/>
    <property type="match status" value="1"/>
</dbReference>
<dbReference type="SUPFAM" id="SSF54211">
    <property type="entry name" value="Ribosomal protein S5 domain 2-like"/>
    <property type="match status" value="1"/>
</dbReference>
<dbReference type="GO" id="GO:0016887">
    <property type="term" value="F:ATP hydrolysis activity"/>
    <property type="evidence" value="ECO:0007669"/>
    <property type="project" value="InterPro"/>
</dbReference>
<dbReference type="InterPro" id="IPR014762">
    <property type="entry name" value="DNA_mismatch_repair_CS"/>
</dbReference>
<dbReference type="Gene3D" id="3.30.230.10">
    <property type="match status" value="1"/>
</dbReference>
<dbReference type="PANTHER" id="PTHR10073:SF52">
    <property type="entry name" value="MISMATCH REPAIR ENDONUCLEASE PMS2"/>
    <property type="match status" value="1"/>
</dbReference>
<dbReference type="AlphaFoldDB" id="A0A098VM29"/>
<dbReference type="InterPro" id="IPR036890">
    <property type="entry name" value="HATPase_C_sf"/>
</dbReference>
<dbReference type="InterPro" id="IPR037198">
    <property type="entry name" value="MutL_C_sf"/>
</dbReference>
<dbReference type="InterPro" id="IPR002099">
    <property type="entry name" value="MutL/Mlh/PMS"/>
</dbReference>
<dbReference type="HOGENOM" id="CLU_004131_0_2_1"/>
<dbReference type="SUPFAM" id="SSF55874">
    <property type="entry name" value="ATPase domain of HSP90 chaperone/DNA topoisomerase II/histidine kinase"/>
    <property type="match status" value="1"/>
</dbReference>
<evidence type="ECO:0000313" key="6">
    <source>
        <dbReference type="Proteomes" id="UP000029725"/>
    </source>
</evidence>
<evidence type="ECO:0000256" key="2">
    <source>
        <dbReference type="ARBA" id="ARBA00022763"/>
    </source>
</evidence>
<evidence type="ECO:0000256" key="1">
    <source>
        <dbReference type="ARBA" id="ARBA00006082"/>
    </source>
</evidence>
<dbReference type="PROSITE" id="PS00058">
    <property type="entry name" value="DNA_MISMATCH_REPAIR_1"/>
    <property type="match status" value="1"/>
</dbReference>
<dbReference type="GO" id="GO:0032389">
    <property type="term" value="C:MutLalpha complex"/>
    <property type="evidence" value="ECO:0007669"/>
    <property type="project" value="TreeGrafter"/>
</dbReference>
<dbReference type="GeneID" id="25260963"/>
<accession>A0A098VM29</accession>
<dbReference type="SMART" id="SM01340">
    <property type="entry name" value="DNA_mis_repair"/>
    <property type="match status" value="1"/>
</dbReference>
<name>A0A098VM29_9MICR</name>
<dbReference type="InterPro" id="IPR014721">
    <property type="entry name" value="Ribsml_uS5_D2-typ_fold_subgr"/>
</dbReference>
<dbReference type="GO" id="GO:0005524">
    <property type="term" value="F:ATP binding"/>
    <property type="evidence" value="ECO:0007669"/>
    <property type="project" value="InterPro"/>
</dbReference>
<reference evidence="5" key="1">
    <citation type="submission" date="2014-04" db="EMBL/GenBank/DDBJ databases">
        <title>A new species of microsporidia sheds light on the evolution of extreme parasitism.</title>
        <authorList>
            <person name="Haag K.L."/>
            <person name="James T.Y."/>
            <person name="Larsson R."/>
            <person name="Schaer T.M."/>
            <person name="Refardt D."/>
            <person name="Pombert J.-F."/>
            <person name="Ebert D."/>
        </authorList>
    </citation>
    <scope>NUCLEOTIDE SEQUENCE [LARGE SCALE GENOMIC DNA]</scope>
    <source>
        <strain evidence="5">UGP3</strain>
        <tissue evidence="5">Spores</tissue>
    </source>
</reference>
<dbReference type="InterPro" id="IPR013507">
    <property type="entry name" value="DNA_mismatch_S5_2-like"/>
</dbReference>
<dbReference type="PANTHER" id="PTHR10073">
    <property type="entry name" value="DNA MISMATCH REPAIR PROTEIN MLH, PMS, MUTL"/>
    <property type="match status" value="1"/>
</dbReference>
<dbReference type="Pfam" id="PF08676">
    <property type="entry name" value="MutL_C"/>
    <property type="match status" value="1"/>
</dbReference>
<dbReference type="GO" id="GO:0030983">
    <property type="term" value="F:mismatched DNA binding"/>
    <property type="evidence" value="ECO:0007669"/>
    <property type="project" value="InterPro"/>
</dbReference>
<dbReference type="NCBIfam" id="TIGR00585">
    <property type="entry name" value="mutl"/>
    <property type="match status" value="1"/>
</dbReference>
<dbReference type="InterPro" id="IPR042120">
    <property type="entry name" value="MutL_C_dimsub"/>
</dbReference>
<keyword evidence="2" id="KW-0227">DNA damage</keyword>
<comment type="similarity">
    <text evidence="1">Belongs to the DNA mismatch repair MutL/HexB family.</text>
</comment>
<gene>
    <name evidence="5" type="ORF">DI09_85p80</name>
</gene>
<feature type="domain" description="MutL C-terminal dimerisation" evidence="3">
    <location>
        <begin position="516"/>
        <end position="677"/>
    </location>
</feature>
<dbReference type="InterPro" id="IPR038973">
    <property type="entry name" value="MutL/Mlh/Pms-like"/>
</dbReference>
<dbReference type="EMBL" id="JMKJ01000596">
    <property type="protein sequence ID" value="KGG50157.1"/>
    <property type="molecule type" value="Genomic_DNA"/>
</dbReference>
<dbReference type="OrthoDB" id="10263226at2759"/>
<dbReference type="Gene3D" id="3.30.1370.100">
    <property type="entry name" value="MutL, C-terminal domain, regulatory subdomain"/>
    <property type="match status" value="1"/>
</dbReference>
<dbReference type="RefSeq" id="XP_013236596.1">
    <property type="nucleotide sequence ID" value="XM_013381142.1"/>
</dbReference>
<dbReference type="GO" id="GO:0006298">
    <property type="term" value="P:mismatch repair"/>
    <property type="evidence" value="ECO:0007669"/>
    <property type="project" value="InterPro"/>
</dbReference>
<dbReference type="InterPro" id="IPR014790">
    <property type="entry name" value="MutL_C"/>
</dbReference>
<dbReference type="Gene3D" id="3.30.565.10">
    <property type="entry name" value="Histidine kinase-like ATPase, C-terminal domain"/>
    <property type="match status" value="1"/>
</dbReference>
<protein>
    <submittedName>
        <fullName evidence="5">Putative DNA mismatch repair protein Pms2</fullName>
    </submittedName>
</protein>
<evidence type="ECO:0000313" key="5">
    <source>
        <dbReference type="EMBL" id="KGG50157.1"/>
    </source>
</evidence>
<organism evidence="5 6">
    <name type="scientific">Mitosporidium daphniae</name>
    <dbReference type="NCBI Taxonomy" id="1485682"/>
    <lineage>
        <taxon>Eukaryota</taxon>
        <taxon>Fungi</taxon>
        <taxon>Fungi incertae sedis</taxon>
        <taxon>Microsporidia</taxon>
        <taxon>Mitosporidium</taxon>
    </lineage>
</organism>
<dbReference type="Pfam" id="PF01119">
    <property type="entry name" value="DNA_mis_repair"/>
    <property type="match status" value="1"/>
</dbReference>
<dbReference type="Gene3D" id="3.30.1540.20">
    <property type="entry name" value="MutL, C-terminal domain, dimerisation subdomain"/>
    <property type="match status" value="1"/>
</dbReference>
<proteinExistence type="inferred from homology"/>
<feature type="domain" description="DNA mismatch repair protein S5" evidence="4">
    <location>
        <begin position="192"/>
        <end position="335"/>
    </location>
</feature>